<keyword evidence="4" id="KW-1185">Reference proteome</keyword>
<evidence type="ECO:0000256" key="2">
    <source>
        <dbReference type="ARBA" id="ARBA00022679"/>
    </source>
</evidence>
<dbReference type="InterPro" id="IPR002201">
    <property type="entry name" value="Glyco_trans_9"/>
</dbReference>
<dbReference type="Gene3D" id="3.40.50.2000">
    <property type="entry name" value="Glycogen Phosphorylase B"/>
    <property type="match status" value="2"/>
</dbReference>
<dbReference type="Proteomes" id="UP001574673">
    <property type="component" value="Unassembled WGS sequence"/>
</dbReference>
<evidence type="ECO:0000256" key="1">
    <source>
        <dbReference type="ARBA" id="ARBA00022676"/>
    </source>
</evidence>
<sequence>MGTRLRETLLLHGLRLLHKFDARQPAPHRLGTKAIRRILAISSTAIGDTLLSTPALRSLRLAYPQAQISVLLNTDYTALFANNPDIDEIIPYAGGYRRFLRLACSLRRRHFDMVVILHGNEPQATPLAYLSGADFRFKLPNNNDFRFLLSNHEAEHGWDAFAHGIDQRLAVAALAGGAPTDHRMTLPVAEAHAAALDQRLASRGITGKATLIGFQPGASTISRRWSANNFAELGRRLLARYPDCHLILTGSPKERKLAAGIAEAIAAPRVWNTAGELPLAELPALMQRLALLVTGDTGPMHMAVAVDTPVVALFAVSDWQCSGPPAGEKGSRHFVIQKWRTCTPCLSKRCPYAEPPCMANISVDEVETAVTDCLAGKPGRVSRASAPPEIFL</sequence>
<organism evidence="3 4">
    <name type="scientific">Dentiradicibacter hellwigii</name>
    <dbReference type="NCBI Taxonomy" id="3149053"/>
    <lineage>
        <taxon>Bacteria</taxon>
        <taxon>Pseudomonadati</taxon>
        <taxon>Pseudomonadota</taxon>
        <taxon>Betaproteobacteria</taxon>
        <taxon>Rhodocyclales</taxon>
        <taxon>Rhodocyclaceae</taxon>
        <taxon>Dentiradicibacter</taxon>
    </lineage>
</organism>
<protein>
    <submittedName>
        <fullName evidence="3">Glycosyltransferase family 9 protein</fullName>
        <ecNumber evidence="3">2.4.-.-</ecNumber>
    </submittedName>
</protein>
<dbReference type="EMBL" id="JBEUWX010000002">
    <property type="protein sequence ID" value="MFA9950639.1"/>
    <property type="molecule type" value="Genomic_DNA"/>
</dbReference>
<dbReference type="SUPFAM" id="SSF53756">
    <property type="entry name" value="UDP-Glycosyltransferase/glycogen phosphorylase"/>
    <property type="match status" value="1"/>
</dbReference>
<dbReference type="InterPro" id="IPR051199">
    <property type="entry name" value="LPS_LOS_Heptosyltrfase"/>
</dbReference>
<proteinExistence type="predicted"/>
<keyword evidence="2 3" id="KW-0808">Transferase</keyword>
<dbReference type="PANTHER" id="PTHR30160">
    <property type="entry name" value="TETRAACYLDISACCHARIDE 4'-KINASE-RELATED"/>
    <property type="match status" value="1"/>
</dbReference>
<evidence type="ECO:0000313" key="3">
    <source>
        <dbReference type="EMBL" id="MFA9950639.1"/>
    </source>
</evidence>
<keyword evidence="1 3" id="KW-0328">Glycosyltransferase</keyword>
<dbReference type="PANTHER" id="PTHR30160:SF7">
    <property type="entry name" value="ADP-HEPTOSE--LPS HEPTOSYLTRANSFERASE 2"/>
    <property type="match status" value="1"/>
</dbReference>
<reference evidence="4" key="1">
    <citation type="submission" date="2024-06" db="EMBL/GenBank/DDBJ databases">
        <title>Radixoralia hellwigii gen. nov., sp nov., isolated from a root canal in the human oral cavity.</title>
        <authorList>
            <person name="Bartsch S."/>
            <person name="Wittmer A."/>
            <person name="Schulz A.-K."/>
            <person name="Neumann-Schaal M."/>
            <person name="Wolf J."/>
            <person name="Gronow S."/>
            <person name="Tennert C."/>
            <person name="Haecker G."/>
            <person name="Cieplik F."/>
            <person name="Al-Ahmad A."/>
        </authorList>
    </citation>
    <scope>NUCLEOTIDE SEQUENCE [LARGE SCALE GENOMIC DNA]</scope>
    <source>
        <strain evidence="4">Wk13</strain>
    </source>
</reference>
<dbReference type="GO" id="GO:0016757">
    <property type="term" value="F:glycosyltransferase activity"/>
    <property type="evidence" value="ECO:0007669"/>
    <property type="project" value="UniProtKB-KW"/>
</dbReference>
<gene>
    <name evidence="3" type="ORF">ABCS64_09980</name>
</gene>
<accession>A0ABV4UIN9</accession>
<comment type="caution">
    <text evidence="3">The sequence shown here is derived from an EMBL/GenBank/DDBJ whole genome shotgun (WGS) entry which is preliminary data.</text>
</comment>
<name>A0ABV4UIN9_9RHOO</name>
<dbReference type="Pfam" id="PF01075">
    <property type="entry name" value="Glyco_transf_9"/>
    <property type="match status" value="1"/>
</dbReference>
<evidence type="ECO:0000313" key="4">
    <source>
        <dbReference type="Proteomes" id="UP001574673"/>
    </source>
</evidence>
<dbReference type="CDD" id="cd03789">
    <property type="entry name" value="GT9_LPS_heptosyltransferase"/>
    <property type="match status" value="1"/>
</dbReference>
<dbReference type="EC" id="2.4.-.-" evidence="3"/>
<dbReference type="RefSeq" id="WP_418891680.1">
    <property type="nucleotide sequence ID" value="NZ_JBEUWX010000002.1"/>
</dbReference>